<name>A0A4Z0QIT2_9BACT</name>
<keyword evidence="2" id="KW-1185">Reference proteome</keyword>
<accession>A0A4Z0QIT2</accession>
<evidence type="ECO:0000313" key="2">
    <source>
        <dbReference type="Proteomes" id="UP000298471"/>
    </source>
</evidence>
<dbReference type="AlphaFoldDB" id="A0A4Z0QIT2"/>
<protein>
    <submittedName>
        <fullName evidence="1">Uncharacterized protein</fullName>
    </submittedName>
</protein>
<reference evidence="1 2" key="1">
    <citation type="submission" date="2019-04" db="EMBL/GenBank/DDBJ databases">
        <authorList>
            <person name="Feng G."/>
            <person name="Zhang J."/>
            <person name="Zhu H."/>
        </authorList>
    </citation>
    <scope>NUCLEOTIDE SEQUENCE [LARGE SCALE GENOMIC DNA]</scope>
    <source>
        <strain evidence="1 2">9PBR-1</strain>
    </source>
</reference>
<evidence type="ECO:0000313" key="1">
    <source>
        <dbReference type="EMBL" id="TGE29406.1"/>
    </source>
</evidence>
<sequence>MKGEKRPHMLLYLLVGALLLSTALNCYFLLQLDGRTADEELEAQLLRQTQARQELSVQLPATTEAAADTLQEQQP</sequence>
<dbReference type="EMBL" id="SRMB01000001">
    <property type="protein sequence ID" value="TGE29406.1"/>
    <property type="molecule type" value="Genomic_DNA"/>
</dbReference>
<proteinExistence type="predicted"/>
<organism evidence="1 2">
    <name type="scientific">Hymenobacter metallicola</name>
    <dbReference type="NCBI Taxonomy" id="2563114"/>
    <lineage>
        <taxon>Bacteria</taxon>
        <taxon>Pseudomonadati</taxon>
        <taxon>Bacteroidota</taxon>
        <taxon>Cytophagia</taxon>
        <taxon>Cytophagales</taxon>
        <taxon>Hymenobacteraceae</taxon>
        <taxon>Hymenobacter</taxon>
    </lineage>
</organism>
<dbReference type="RefSeq" id="WP_135393817.1">
    <property type="nucleotide sequence ID" value="NZ_SRMB01000001.1"/>
</dbReference>
<gene>
    <name evidence="1" type="ORF">E5K02_08125</name>
</gene>
<dbReference type="Proteomes" id="UP000298471">
    <property type="component" value="Unassembled WGS sequence"/>
</dbReference>
<comment type="caution">
    <text evidence="1">The sequence shown here is derived from an EMBL/GenBank/DDBJ whole genome shotgun (WGS) entry which is preliminary data.</text>
</comment>